<dbReference type="PANTHER" id="PTHR34220">
    <property type="entry name" value="SENSOR HISTIDINE KINASE YPDA"/>
    <property type="match status" value="1"/>
</dbReference>
<keyword evidence="1" id="KW-0175">Coiled coil</keyword>
<evidence type="ECO:0000313" key="5">
    <source>
        <dbReference type="Proteomes" id="UP000825258"/>
    </source>
</evidence>
<dbReference type="RefSeq" id="WP_221258715.1">
    <property type="nucleotide sequence ID" value="NZ_AP024749.1"/>
</dbReference>
<evidence type="ECO:0000256" key="1">
    <source>
        <dbReference type="SAM" id="Coils"/>
    </source>
</evidence>
<keyword evidence="2" id="KW-0472">Membrane</keyword>
<evidence type="ECO:0000313" key="4">
    <source>
        <dbReference type="EMBL" id="BCY29648.1"/>
    </source>
</evidence>
<dbReference type="InterPro" id="IPR011990">
    <property type="entry name" value="TPR-like_helical_dom_sf"/>
</dbReference>
<dbReference type="Pfam" id="PF06580">
    <property type="entry name" value="His_kinase"/>
    <property type="match status" value="1"/>
</dbReference>
<sequence length="600" mass="70144">MRQLISFFLIISNFVFSQNNKDTDYKYNKTIKVAEVIFQNLEKVNSSDSIKNKILEGIRLVDKYETKEAEILYAKLLTELSWCEYQKNDFLKAIEIQLNAQKIFENHNDLSQLATSNFRLGSYYIKIGSEYNNLGSKDERKTAQQVALGYLKQSVKLAENIKNNEKYLQALGGLANYYVAQKNIDSTIYYSKIMLQKSTPEDYKMKVMANNYLGLMSCEKEDYIAAEKYFKNAIADAEKSNAVSLLSAKGNLAYVYMKQKKYKQAKINVFELIETNKKLKKLHNIGKNYATLYDIYKGENKIDSALYAYDMYYVYRDSVVDQKHKDLIKELNIKYETEKKEAEITILKQKEKIQTFELEKNKQLLTFSVIGLILIMLTSLIVFFYQKKINTIQNLALRSKLTRSQFNPHYINNAFTSLQATLIEHDLDESLINYTSDISRFSRLLLESTFKDEWTLFEEKQMMENYLKTQQHRYENNFEFTISNNFSNDELHQYKLPSALTQTVLENAIEHGGYQNNIGGKIEIAIHKMNNQFEIVIKNNKIGDETNSTKKVNNEPSRGLEITKQRMELHQKIHKTKTDFKFEMYENEVLVTFVLPLLNA</sequence>
<dbReference type="InterPro" id="IPR036890">
    <property type="entry name" value="HATPase_C_sf"/>
</dbReference>
<reference evidence="4 5" key="1">
    <citation type="submission" date="2021-06" db="EMBL/GenBank/DDBJ databases">
        <title>Whole genome sequences of Flavobacterium sp. KK2020170 and assembly.</title>
        <authorList>
            <person name="Kitahara K."/>
            <person name="Miyoshi S."/>
            <person name="Uesaka K."/>
        </authorList>
    </citation>
    <scope>NUCLEOTIDE SEQUENCE [LARGE SCALE GENOMIC DNA]</scope>
    <source>
        <strain evidence="4 5">KK2020170</strain>
    </source>
</reference>
<protein>
    <recommendedName>
        <fullName evidence="3">Signal transduction histidine kinase internal region domain-containing protein</fullName>
    </recommendedName>
</protein>
<organism evidence="4 5">
    <name type="scientific">Flavobacterium okayamense</name>
    <dbReference type="NCBI Taxonomy" id="2830782"/>
    <lineage>
        <taxon>Bacteria</taxon>
        <taxon>Pseudomonadati</taxon>
        <taxon>Bacteroidota</taxon>
        <taxon>Flavobacteriia</taxon>
        <taxon>Flavobacteriales</taxon>
        <taxon>Flavobacteriaceae</taxon>
        <taxon>Flavobacterium</taxon>
    </lineage>
</organism>
<dbReference type="PANTHER" id="PTHR34220:SF7">
    <property type="entry name" value="SENSOR HISTIDINE KINASE YPDA"/>
    <property type="match status" value="1"/>
</dbReference>
<dbReference type="SUPFAM" id="SSF48452">
    <property type="entry name" value="TPR-like"/>
    <property type="match status" value="1"/>
</dbReference>
<dbReference type="Gene3D" id="3.30.565.10">
    <property type="entry name" value="Histidine kinase-like ATPase, C-terminal domain"/>
    <property type="match status" value="1"/>
</dbReference>
<dbReference type="EMBL" id="AP024749">
    <property type="protein sequence ID" value="BCY29648.1"/>
    <property type="molecule type" value="Genomic_DNA"/>
</dbReference>
<dbReference type="InterPro" id="IPR050640">
    <property type="entry name" value="Bact_2-comp_sensor_kinase"/>
</dbReference>
<dbReference type="Gene3D" id="1.25.40.10">
    <property type="entry name" value="Tetratricopeptide repeat domain"/>
    <property type="match status" value="2"/>
</dbReference>
<gene>
    <name evidence="4" type="ORF">KK2020170_25160</name>
</gene>
<keyword evidence="5" id="KW-1185">Reference proteome</keyword>
<name>A0ABM7SEM8_9FLAO</name>
<feature type="coiled-coil region" evidence="1">
    <location>
        <begin position="332"/>
        <end position="359"/>
    </location>
</feature>
<evidence type="ECO:0000259" key="3">
    <source>
        <dbReference type="Pfam" id="PF06580"/>
    </source>
</evidence>
<evidence type="ECO:0000256" key="2">
    <source>
        <dbReference type="SAM" id="Phobius"/>
    </source>
</evidence>
<feature type="transmembrane region" description="Helical" evidence="2">
    <location>
        <begin position="364"/>
        <end position="385"/>
    </location>
</feature>
<dbReference type="Proteomes" id="UP000825258">
    <property type="component" value="Chromosome"/>
</dbReference>
<feature type="domain" description="Signal transduction histidine kinase internal region" evidence="3">
    <location>
        <begin position="400"/>
        <end position="478"/>
    </location>
</feature>
<keyword evidence="2" id="KW-1133">Transmembrane helix</keyword>
<dbReference type="InterPro" id="IPR010559">
    <property type="entry name" value="Sig_transdc_His_kin_internal"/>
</dbReference>
<accession>A0ABM7SEM8</accession>
<proteinExistence type="predicted"/>
<dbReference type="SUPFAM" id="SSF55874">
    <property type="entry name" value="ATPase domain of HSP90 chaperone/DNA topoisomerase II/histidine kinase"/>
    <property type="match status" value="1"/>
</dbReference>
<keyword evidence="2" id="KW-0812">Transmembrane</keyword>